<keyword evidence="4" id="KW-0597">Phosphoprotein</keyword>
<dbReference type="Gene3D" id="1.10.287.130">
    <property type="match status" value="1"/>
</dbReference>
<dbReference type="InterPro" id="IPR003661">
    <property type="entry name" value="HisK_dim/P_dom"/>
</dbReference>
<dbReference type="STRING" id="573413.Spirs_1101"/>
<gene>
    <name evidence="15" type="ordered locus">Spirs_1101</name>
</gene>
<keyword evidence="11" id="KW-0902">Two-component regulatory system</keyword>
<dbReference type="eggNOG" id="COG4936">
    <property type="taxonomic scope" value="Bacteria"/>
</dbReference>
<comment type="catalytic activity">
    <reaction evidence="1">
        <text>ATP + protein L-histidine = ADP + protein N-phospho-L-histidine.</text>
        <dbReference type="EC" id="2.7.13.3"/>
    </reaction>
</comment>
<dbReference type="InterPro" id="IPR050351">
    <property type="entry name" value="BphY/WalK/GraS-like"/>
</dbReference>
<dbReference type="Proteomes" id="UP000002318">
    <property type="component" value="Chromosome"/>
</dbReference>
<dbReference type="InterPro" id="IPR035965">
    <property type="entry name" value="PAS-like_dom_sf"/>
</dbReference>
<dbReference type="InterPro" id="IPR036890">
    <property type="entry name" value="HATPase_C_sf"/>
</dbReference>
<feature type="domain" description="PAS" evidence="14">
    <location>
        <begin position="182"/>
        <end position="252"/>
    </location>
</feature>
<dbReference type="CDD" id="cd00075">
    <property type="entry name" value="HATPase"/>
    <property type="match status" value="1"/>
</dbReference>
<evidence type="ECO:0000259" key="14">
    <source>
        <dbReference type="PROSITE" id="PS50112"/>
    </source>
</evidence>
<proteinExistence type="predicted"/>
<dbReference type="Pfam" id="PF00512">
    <property type="entry name" value="HisKA"/>
    <property type="match status" value="1"/>
</dbReference>
<dbReference type="Gene3D" id="3.30.565.10">
    <property type="entry name" value="Histidine kinase-like ATPase, C-terminal domain"/>
    <property type="match status" value="1"/>
</dbReference>
<dbReference type="Pfam" id="PF13426">
    <property type="entry name" value="PAS_9"/>
    <property type="match status" value="1"/>
</dbReference>
<evidence type="ECO:0000256" key="12">
    <source>
        <dbReference type="ARBA" id="ARBA00023136"/>
    </source>
</evidence>
<evidence type="ECO:0000256" key="6">
    <source>
        <dbReference type="ARBA" id="ARBA00022692"/>
    </source>
</evidence>
<dbReference type="PANTHER" id="PTHR42878">
    <property type="entry name" value="TWO-COMPONENT HISTIDINE KINASE"/>
    <property type="match status" value="1"/>
</dbReference>
<sequence>MTENLQLLELVEKEQLDEVLRGFTQITGVSSFIISPEGEPISEQYNWTHLCSDYCRSTEKGKQLCYKSDRYGAEMSAKLKKRVSYTCLNAGLIDCTSPIIVGNYHIASFMCGQILYKPIDEDCARRHACAIGIKDLDGYLQAVSSIPIISPERMDAIVDFLQVITRTISELAWNTYVHSKQTRRYLDRIINMVSDGIVSIDTQGRISMANDAVGYMTGFNKHEIIGQDFSEFLGDDDSLSTYEKMLSTVREKGHGRAAIQLATASDKKIPVQVSFDKDKEQQAHLACVAVLRDVSQEFAIEQLKEDLIGMMTHDLKNPVFSIQKAMQLLSSGVLGTLNPEQDEVVRLSLGTTQQLSRMVMDYLDIYQHENGELRLRKEILDMRTILRQSIDQIELIAQEKDVAIVYNPPTAALNFMGDRLRLIRICLNLLENAIKFSPFGGTIHIESRYVSPRDCPYLSECLLDREKDEQHYVLTEMSDQGPGIKKGAEYAIFDKFSTSRCRDSCIPGGGGLGLAFCKLAVTAHHGVIGVASPVCSDRKGELYGSRFYFLLPADTKIKFQTAGIEL</sequence>
<evidence type="ECO:0000256" key="2">
    <source>
        <dbReference type="ARBA" id="ARBA00004141"/>
    </source>
</evidence>
<comment type="subcellular location">
    <subcellularLocation>
        <location evidence="2">Membrane</location>
        <topology evidence="2">Multi-pass membrane protein</topology>
    </subcellularLocation>
</comment>
<keyword evidence="10" id="KW-1133">Transmembrane helix</keyword>
<dbReference type="eggNOG" id="COG5002">
    <property type="taxonomic scope" value="Bacteria"/>
</dbReference>
<keyword evidence="12" id="KW-0472">Membrane</keyword>
<dbReference type="OrthoDB" id="5342753at2"/>
<dbReference type="PROSITE" id="PS50109">
    <property type="entry name" value="HIS_KIN"/>
    <property type="match status" value="1"/>
</dbReference>
<dbReference type="GO" id="GO:0007234">
    <property type="term" value="P:osmosensory signaling via phosphorelay pathway"/>
    <property type="evidence" value="ECO:0007669"/>
    <property type="project" value="TreeGrafter"/>
</dbReference>
<dbReference type="PANTHER" id="PTHR42878:SF7">
    <property type="entry name" value="SENSOR HISTIDINE KINASE GLRK"/>
    <property type="match status" value="1"/>
</dbReference>
<evidence type="ECO:0000256" key="5">
    <source>
        <dbReference type="ARBA" id="ARBA00022679"/>
    </source>
</evidence>
<dbReference type="KEGG" id="ssm:Spirs_1101"/>
<dbReference type="GO" id="GO:0016020">
    <property type="term" value="C:membrane"/>
    <property type="evidence" value="ECO:0007669"/>
    <property type="project" value="UniProtKB-SubCell"/>
</dbReference>
<dbReference type="InterPro" id="IPR036097">
    <property type="entry name" value="HisK_dim/P_sf"/>
</dbReference>
<dbReference type="EMBL" id="CP002116">
    <property type="protein sequence ID" value="ADK80232.1"/>
    <property type="molecule type" value="Genomic_DNA"/>
</dbReference>
<dbReference type="Pfam" id="PF02518">
    <property type="entry name" value="HATPase_c"/>
    <property type="match status" value="1"/>
</dbReference>
<dbReference type="InterPro" id="IPR000014">
    <property type="entry name" value="PAS"/>
</dbReference>
<evidence type="ECO:0000256" key="10">
    <source>
        <dbReference type="ARBA" id="ARBA00022989"/>
    </source>
</evidence>
<dbReference type="Pfam" id="PF10114">
    <property type="entry name" value="PocR"/>
    <property type="match status" value="1"/>
</dbReference>
<keyword evidence="7" id="KW-0547">Nucleotide-binding</keyword>
<dbReference type="SMART" id="SM00387">
    <property type="entry name" value="HATPase_c"/>
    <property type="match status" value="1"/>
</dbReference>
<dbReference type="AlphaFoldDB" id="E1R0Y3"/>
<dbReference type="GO" id="GO:0000155">
    <property type="term" value="F:phosphorelay sensor kinase activity"/>
    <property type="evidence" value="ECO:0007669"/>
    <property type="project" value="InterPro"/>
</dbReference>
<dbReference type="SUPFAM" id="SSF55785">
    <property type="entry name" value="PYP-like sensor domain (PAS domain)"/>
    <property type="match status" value="1"/>
</dbReference>
<dbReference type="RefSeq" id="WP_013253696.1">
    <property type="nucleotide sequence ID" value="NC_014364.1"/>
</dbReference>
<dbReference type="CDD" id="cd00082">
    <property type="entry name" value="HisKA"/>
    <property type="match status" value="1"/>
</dbReference>
<dbReference type="GO" id="GO:0000156">
    <property type="term" value="F:phosphorelay response regulator activity"/>
    <property type="evidence" value="ECO:0007669"/>
    <property type="project" value="TreeGrafter"/>
</dbReference>
<evidence type="ECO:0000313" key="15">
    <source>
        <dbReference type="EMBL" id="ADK80232.1"/>
    </source>
</evidence>
<evidence type="ECO:0000256" key="4">
    <source>
        <dbReference type="ARBA" id="ARBA00022553"/>
    </source>
</evidence>
<dbReference type="InterPro" id="IPR018771">
    <property type="entry name" value="PocR_dom"/>
</dbReference>
<dbReference type="CDD" id="cd00130">
    <property type="entry name" value="PAS"/>
    <property type="match status" value="1"/>
</dbReference>
<accession>E1R0Y3</accession>
<keyword evidence="5" id="KW-0808">Transferase</keyword>
<evidence type="ECO:0000256" key="9">
    <source>
        <dbReference type="ARBA" id="ARBA00022840"/>
    </source>
</evidence>
<name>E1R0Y3_SEDSS</name>
<evidence type="ECO:0000256" key="3">
    <source>
        <dbReference type="ARBA" id="ARBA00012438"/>
    </source>
</evidence>
<dbReference type="EC" id="2.7.13.3" evidence="3"/>
<organism evidence="15 16">
    <name type="scientific">Sediminispirochaeta smaragdinae (strain DSM 11293 / JCM 15392 / SEBR 4228)</name>
    <name type="common">Spirochaeta smaragdinae</name>
    <dbReference type="NCBI Taxonomy" id="573413"/>
    <lineage>
        <taxon>Bacteria</taxon>
        <taxon>Pseudomonadati</taxon>
        <taxon>Spirochaetota</taxon>
        <taxon>Spirochaetia</taxon>
        <taxon>Spirochaetales</taxon>
        <taxon>Spirochaetaceae</taxon>
        <taxon>Sediminispirochaeta</taxon>
    </lineage>
</organism>
<dbReference type="HOGENOM" id="CLU_482206_0_0_12"/>
<evidence type="ECO:0000256" key="7">
    <source>
        <dbReference type="ARBA" id="ARBA00022741"/>
    </source>
</evidence>
<dbReference type="InterPro" id="IPR003594">
    <property type="entry name" value="HATPase_dom"/>
</dbReference>
<evidence type="ECO:0000256" key="11">
    <source>
        <dbReference type="ARBA" id="ARBA00023012"/>
    </source>
</evidence>
<dbReference type="PRINTS" id="PR00344">
    <property type="entry name" value="BCTRLSENSOR"/>
</dbReference>
<dbReference type="InterPro" id="IPR004358">
    <property type="entry name" value="Sig_transdc_His_kin-like_C"/>
</dbReference>
<dbReference type="InterPro" id="IPR005467">
    <property type="entry name" value="His_kinase_dom"/>
</dbReference>
<evidence type="ECO:0000259" key="13">
    <source>
        <dbReference type="PROSITE" id="PS50109"/>
    </source>
</evidence>
<feature type="domain" description="Histidine kinase" evidence="13">
    <location>
        <begin position="310"/>
        <end position="555"/>
    </location>
</feature>
<keyword evidence="8 15" id="KW-0418">Kinase</keyword>
<keyword evidence="16" id="KW-1185">Reference proteome</keyword>
<evidence type="ECO:0000256" key="1">
    <source>
        <dbReference type="ARBA" id="ARBA00000085"/>
    </source>
</evidence>
<dbReference type="PROSITE" id="PS50112">
    <property type="entry name" value="PAS"/>
    <property type="match status" value="1"/>
</dbReference>
<evidence type="ECO:0000256" key="8">
    <source>
        <dbReference type="ARBA" id="ARBA00022777"/>
    </source>
</evidence>
<evidence type="ECO:0000313" key="16">
    <source>
        <dbReference type="Proteomes" id="UP000002318"/>
    </source>
</evidence>
<dbReference type="SUPFAM" id="SSF55874">
    <property type="entry name" value="ATPase domain of HSP90 chaperone/DNA topoisomerase II/histidine kinase"/>
    <property type="match status" value="1"/>
</dbReference>
<protein>
    <recommendedName>
        <fullName evidence="3">histidine kinase</fullName>
        <ecNumber evidence="3">2.7.13.3</ecNumber>
    </recommendedName>
</protein>
<dbReference type="GO" id="GO:0030295">
    <property type="term" value="F:protein kinase activator activity"/>
    <property type="evidence" value="ECO:0007669"/>
    <property type="project" value="TreeGrafter"/>
</dbReference>
<dbReference type="Gene3D" id="3.30.450.20">
    <property type="entry name" value="PAS domain"/>
    <property type="match status" value="1"/>
</dbReference>
<dbReference type="SMART" id="SM00388">
    <property type="entry name" value="HisKA"/>
    <property type="match status" value="1"/>
</dbReference>
<keyword evidence="6" id="KW-0812">Transmembrane</keyword>
<dbReference type="GO" id="GO:0005524">
    <property type="term" value="F:ATP binding"/>
    <property type="evidence" value="ECO:0007669"/>
    <property type="project" value="UniProtKB-KW"/>
</dbReference>
<keyword evidence="9" id="KW-0067">ATP-binding</keyword>
<dbReference type="SUPFAM" id="SSF47384">
    <property type="entry name" value="Homodimeric domain of signal transducing histidine kinase"/>
    <property type="match status" value="1"/>
</dbReference>
<dbReference type="NCBIfam" id="TIGR00229">
    <property type="entry name" value="sensory_box"/>
    <property type="match status" value="1"/>
</dbReference>
<reference evidence="15 16" key="1">
    <citation type="journal article" date="2010" name="Stand. Genomic Sci.">
        <title>Complete genome sequence of Spirochaeta smaragdinae type strain (SEBR 4228).</title>
        <authorList>
            <person name="Mavromatis K."/>
            <person name="Yasawong M."/>
            <person name="Chertkov O."/>
            <person name="Lapidus A."/>
            <person name="Lucas S."/>
            <person name="Nolan M."/>
            <person name="Del Rio T.G."/>
            <person name="Tice H."/>
            <person name="Cheng J.F."/>
            <person name="Pitluck S."/>
            <person name="Liolios K."/>
            <person name="Ivanova N."/>
            <person name="Tapia R."/>
            <person name="Han C."/>
            <person name="Bruce D."/>
            <person name="Goodwin L."/>
            <person name="Pati A."/>
            <person name="Chen A."/>
            <person name="Palaniappan K."/>
            <person name="Land M."/>
            <person name="Hauser L."/>
            <person name="Chang Y.J."/>
            <person name="Jeffries C.D."/>
            <person name="Detter J.C."/>
            <person name="Rohde M."/>
            <person name="Brambilla E."/>
            <person name="Spring S."/>
            <person name="Goker M."/>
            <person name="Sikorski J."/>
            <person name="Woyke T."/>
            <person name="Bristow J."/>
            <person name="Eisen J.A."/>
            <person name="Markowitz V."/>
            <person name="Hugenholtz P."/>
            <person name="Klenk H.P."/>
            <person name="Kyrpides N.C."/>
        </authorList>
    </citation>
    <scope>NUCLEOTIDE SEQUENCE [LARGE SCALE GENOMIC DNA]</scope>
    <source>
        <strain evidence="16">DSM 11293 / JCM 15392 / SEBR 4228</strain>
    </source>
</reference>
<dbReference type="SMART" id="SM00091">
    <property type="entry name" value="PAS"/>
    <property type="match status" value="1"/>
</dbReference>